<proteinExistence type="predicted"/>
<reference evidence="1 2" key="1">
    <citation type="submission" date="2020-04" db="EMBL/GenBank/DDBJ databases">
        <title>Genome sequence of Streptomyces galbus strain I339.</title>
        <authorList>
            <person name="Silva E.A.N."/>
            <person name="Merces M."/>
            <person name="Castelo Branco A.P.O.T."/>
            <person name="Vasconcelos P.C."/>
            <person name="Costa N.P."/>
            <person name="Marinho G.C.S."/>
            <person name="Oliveira C.J.B."/>
            <person name="Araujo D."/>
            <person name="Rodrigues Junior V.S."/>
            <person name="Almeida R."/>
            <person name="Silva Filho U.R."/>
            <person name="Andrade A.S.A."/>
            <person name="Cibulski S.P."/>
        </authorList>
    </citation>
    <scope>NUCLEOTIDE SEQUENCE [LARGE SCALE GENOMIC DNA]</scope>
    <source>
        <strain evidence="1 2">I339</strain>
    </source>
</reference>
<name>A0ABX1IY90_STRGB</name>
<keyword evidence="2" id="KW-1185">Reference proteome</keyword>
<evidence type="ECO:0000313" key="1">
    <source>
        <dbReference type="EMBL" id="NKQ29138.1"/>
    </source>
</evidence>
<dbReference type="RefSeq" id="WP_168376677.1">
    <property type="nucleotide sequence ID" value="NZ_JAAXMD010000624.1"/>
</dbReference>
<dbReference type="Proteomes" id="UP000744032">
    <property type="component" value="Unassembled WGS sequence"/>
</dbReference>
<comment type="caution">
    <text evidence="1">The sequence shown here is derived from an EMBL/GenBank/DDBJ whole genome shotgun (WGS) entry which is preliminary data.</text>
</comment>
<sequence length="104" mass="11385">MAEPPRTTVRRDEDVHFELVAGPSTYRARTDRPVQCVTVANGQGTILGYVWANDEDDAAGWTVRKAGGDEAFNRGALYVSRLLDAKTRGISPTAALAELLRYCD</sequence>
<evidence type="ECO:0000313" key="2">
    <source>
        <dbReference type="Proteomes" id="UP000744032"/>
    </source>
</evidence>
<protein>
    <submittedName>
        <fullName evidence="1">Uncharacterized protein</fullName>
    </submittedName>
</protein>
<dbReference type="EMBL" id="JAAXMD010000624">
    <property type="protein sequence ID" value="NKQ29138.1"/>
    <property type="molecule type" value="Genomic_DNA"/>
</dbReference>
<organism evidence="1 2">
    <name type="scientific">Streptomyces galbus</name>
    <dbReference type="NCBI Taxonomy" id="33898"/>
    <lineage>
        <taxon>Bacteria</taxon>
        <taxon>Bacillati</taxon>
        <taxon>Actinomycetota</taxon>
        <taxon>Actinomycetes</taxon>
        <taxon>Kitasatosporales</taxon>
        <taxon>Streptomycetaceae</taxon>
        <taxon>Streptomyces</taxon>
    </lineage>
</organism>
<accession>A0ABX1IY90</accession>
<gene>
    <name evidence="1" type="ORF">HF200_33690</name>
</gene>